<sequence>MMSAICRKALCLTNLSLFWKIFTPILSASTILPAKVIRSNCEGVYATHLTTSEGECEHQDHKATTSEPEDDQLMFARKAELCSKRLNDSSRIRTPQATTHPPIRDQAVVPAPPSQGTLPRSMNRLKAEGLRTIIEENSVPSPKGKNQVGYGKEQLADHRVIPRSQDRLPKATDLKDAEYQGKMAT</sequence>
<feature type="compositionally biased region" description="Basic and acidic residues" evidence="1">
    <location>
        <begin position="154"/>
        <end position="179"/>
    </location>
</feature>
<proteinExistence type="predicted"/>
<dbReference type="Gramene" id="PGSC0003DMT400094398">
    <property type="protein sequence ID" value="PGSC0003DMT400094398"/>
    <property type="gene ID" value="PGSC0003DMG400043969"/>
</dbReference>
<dbReference type="AlphaFoldDB" id="M1DU24"/>
<evidence type="ECO:0000313" key="3">
    <source>
        <dbReference type="EnsemblPlants" id="PGSC0003DMT400094398"/>
    </source>
</evidence>
<reference evidence="3" key="2">
    <citation type="submission" date="2015-06" db="UniProtKB">
        <authorList>
            <consortium name="EnsemblPlants"/>
        </authorList>
    </citation>
    <scope>IDENTIFICATION</scope>
    <source>
        <strain evidence="3">DM1-3 516 R44</strain>
    </source>
</reference>
<evidence type="ECO:0000256" key="2">
    <source>
        <dbReference type="SAM" id="SignalP"/>
    </source>
</evidence>
<evidence type="ECO:0000256" key="1">
    <source>
        <dbReference type="SAM" id="MobiDB-lite"/>
    </source>
</evidence>
<name>M1DU24_SOLTU</name>
<feature type="region of interest" description="Disordered" evidence="1">
    <location>
        <begin position="136"/>
        <end position="185"/>
    </location>
</feature>
<protein>
    <submittedName>
        <fullName evidence="3">Uncharacterized protein</fullName>
    </submittedName>
</protein>
<dbReference type="PaxDb" id="4113-PGSC0003DMT400094398"/>
<evidence type="ECO:0000313" key="4">
    <source>
        <dbReference type="Proteomes" id="UP000011115"/>
    </source>
</evidence>
<dbReference type="HOGENOM" id="CLU_1463704_0_0_1"/>
<dbReference type="Proteomes" id="UP000011115">
    <property type="component" value="Unassembled WGS sequence"/>
</dbReference>
<feature type="chain" id="PRO_5004013640" evidence="2">
    <location>
        <begin position="29"/>
        <end position="185"/>
    </location>
</feature>
<feature type="region of interest" description="Disordered" evidence="1">
    <location>
        <begin position="87"/>
        <end position="120"/>
    </location>
</feature>
<reference evidence="4" key="1">
    <citation type="journal article" date="2011" name="Nature">
        <title>Genome sequence and analysis of the tuber crop potato.</title>
        <authorList>
            <consortium name="The Potato Genome Sequencing Consortium"/>
        </authorList>
    </citation>
    <scope>NUCLEOTIDE SEQUENCE [LARGE SCALE GENOMIC DNA]</scope>
    <source>
        <strain evidence="4">cv. DM1-3 516 R44</strain>
    </source>
</reference>
<dbReference type="EnsemblPlants" id="PGSC0003DMT400094398">
    <property type="protein sequence ID" value="PGSC0003DMT400094398"/>
    <property type="gene ID" value="PGSC0003DMG400043969"/>
</dbReference>
<organism evidence="3 4">
    <name type="scientific">Solanum tuberosum</name>
    <name type="common">Potato</name>
    <dbReference type="NCBI Taxonomy" id="4113"/>
    <lineage>
        <taxon>Eukaryota</taxon>
        <taxon>Viridiplantae</taxon>
        <taxon>Streptophyta</taxon>
        <taxon>Embryophyta</taxon>
        <taxon>Tracheophyta</taxon>
        <taxon>Spermatophyta</taxon>
        <taxon>Magnoliopsida</taxon>
        <taxon>eudicotyledons</taxon>
        <taxon>Gunneridae</taxon>
        <taxon>Pentapetalae</taxon>
        <taxon>asterids</taxon>
        <taxon>lamiids</taxon>
        <taxon>Solanales</taxon>
        <taxon>Solanaceae</taxon>
        <taxon>Solanoideae</taxon>
        <taxon>Solaneae</taxon>
        <taxon>Solanum</taxon>
    </lineage>
</organism>
<keyword evidence="4" id="KW-1185">Reference proteome</keyword>
<dbReference type="InParanoid" id="M1DU24"/>
<accession>M1DU24</accession>
<feature type="signal peptide" evidence="2">
    <location>
        <begin position="1"/>
        <end position="28"/>
    </location>
</feature>
<keyword evidence="2" id="KW-0732">Signal</keyword>